<reference evidence="1" key="1">
    <citation type="submission" date="2021-12" db="EMBL/GenBank/DDBJ databases">
        <authorList>
            <person name="King R."/>
        </authorList>
    </citation>
    <scope>NUCLEOTIDE SEQUENCE</scope>
</reference>
<protein>
    <submittedName>
        <fullName evidence="1">Uncharacterized protein</fullName>
    </submittedName>
</protein>
<gene>
    <name evidence="1" type="ORF">BEMITA_LOCUS10240</name>
</gene>
<accession>A0A9P0AHE7</accession>
<sequence length="149" mass="16974">MPFAICRRLLTACDTDSLIPEHTECFPNGSGQKRSELADSTGVLTVRSSEFEKRSFGTESFKTLSQIVQNMTLFWLHGEELMFGTSVHTVQQRIPQMKMMKVHIPFTFKLQYASKSSYADNVDLVAIKVPLWGAYGQLENLEDRFDLVM</sequence>
<evidence type="ECO:0000313" key="2">
    <source>
        <dbReference type="Proteomes" id="UP001152759"/>
    </source>
</evidence>
<proteinExistence type="predicted"/>
<dbReference type="Proteomes" id="UP001152759">
    <property type="component" value="Chromosome 6"/>
</dbReference>
<evidence type="ECO:0000313" key="1">
    <source>
        <dbReference type="EMBL" id="CAH0391642.1"/>
    </source>
</evidence>
<dbReference type="EMBL" id="OU963867">
    <property type="protein sequence ID" value="CAH0391642.1"/>
    <property type="molecule type" value="Genomic_DNA"/>
</dbReference>
<organism evidence="1 2">
    <name type="scientific">Bemisia tabaci</name>
    <name type="common">Sweetpotato whitefly</name>
    <name type="synonym">Aleurodes tabaci</name>
    <dbReference type="NCBI Taxonomy" id="7038"/>
    <lineage>
        <taxon>Eukaryota</taxon>
        <taxon>Metazoa</taxon>
        <taxon>Ecdysozoa</taxon>
        <taxon>Arthropoda</taxon>
        <taxon>Hexapoda</taxon>
        <taxon>Insecta</taxon>
        <taxon>Pterygota</taxon>
        <taxon>Neoptera</taxon>
        <taxon>Paraneoptera</taxon>
        <taxon>Hemiptera</taxon>
        <taxon>Sternorrhyncha</taxon>
        <taxon>Aleyrodoidea</taxon>
        <taxon>Aleyrodidae</taxon>
        <taxon>Aleyrodinae</taxon>
        <taxon>Bemisia</taxon>
    </lineage>
</organism>
<keyword evidence="2" id="KW-1185">Reference proteome</keyword>
<dbReference type="AlphaFoldDB" id="A0A9P0AHE7"/>
<name>A0A9P0AHE7_BEMTA</name>